<protein>
    <submittedName>
        <fullName evidence="2">Uncharacterized protein</fullName>
    </submittedName>
</protein>
<evidence type="ECO:0000256" key="1">
    <source>
        <dbReference type="SAM" id="SignalP"/>
    </source>
</evidence>
<dbReference type="PANTHER" id="PTHR46791:SF5">
    <property type="entry name" value="CLR5 DOMAIN-CONTAINING PROTEIN-RELATED"/>
    <property type="match status" value="1"/>
</dbReference>
<evidence type="ECO:0000313" key="3">
    <source>
        <dbReference type="Proteomes" id="UP001164746"/>
    </source>
</evidence>
<feature type="chain" id="PRO_5045426272" evidence="1">
    <location>
        <begin position="25"/>
        <end position="236"/>
    </location>
</feature>
<evidence type="ECO:0000313" key="2">
    <source>
        <dbReference type="EMBL" id="WAR29686.1"/>
    </source>
</evidence>
<sequence>MVVTCWLPDLISMVLLAGCPTSIAWCNCWLPDLTSMLALGTHGYTAIEEMNASGLTMATDPNLCDVEQSITEFFSSMGKILNFCESNEASFDAGIVDFGLEEIKMTVCTLTSIKSLLGNEDETLKCEMSQLLSSFISLQVLMSEISRMFLVRRTTFWRRLKSESVNFNRYSNINDDTLKHVMKDIQKAHPHCGVAMMMGHLRSRGLYLHQHRVREALRSLNPASSVLRWGLVAKRR</sequence>
<keyword evidence="3" id="KW-1185">Reference proteome</keyword>
<gene>
    <name evidence="2" type="ORF">MAR_003254</name>
</gene>
<proteinExistence type="predicted"/>
<feature type="signal peptide" evidence="1">
    <location>
        <begin position="1"/>
        <end position="24"/>
    </location>
</feature>
<dbReference type="PANTHER" id="PTHR46791">
    <property type="entry name" value="EXPRESSED PROTEIN"/>
    <property type="match status" value="1"/>
</dbReference>
<organism evidence="2 3">
    <name type="scientific">Mya arenaria</name>
    <name type="common">Soft-shell clam</name>
    <dbReference type="NCBI Taxonomy" id="6604"/>
    <lineage>
        <taxon>Eukaryota</taxon>
        <taxon>Metazoa</taxon>
        <taxon>Spiralia</taxon>
        <taxon>Lophotrochozoa</taxon>
        <taxon>Mollusca</taxon>
        <taxon>Bivalvia</taxon>
        <taxon>Autobranchia</taxon>
        <taxon>Heteroconchia</taxon>
        <taxon>Euheterodonta</taxon>
        <taxon>Imparidentia</taxon>
        <taxon>Neoheterodontei</taxon>
        <taxon>Myida</taxon>
        <taxon>Myoidea</taxon>
        <taxon>Myidae</taxon>
        <taxon>Mya</taxon>
    </lineage>
</organism>
<dbReference type="EMBL" id="CP111027">
    <property type="protein sequence ID" value="WAR29686.1"/>
    <property type="molecule type" value="Genomic_DNA"/>
</dbReference>
<keyword evidence="1" id="KW-0732">Signal</keyword>
<name>A0ABY7G9J7_MYAAR</name>
<reference evidence="2" key="1">
    <citation type="submission" date="2022-11" db="EMBL/GenBank/DDBJ databases">
        <title>Centuries of genome instability and evolution in soft-shell clam transmissible cancer (bioRxiv).</title>
        <authorList>
            <person name="Hart S.F.M."/>
            <person name="Yonemitsu M.A."/>
            <person name="Giersch R.M."/>
            <person name="Beal B.F."/>
            <person name="Arriagada G."/>
            <person name="Davis B.W."/>
            <person name="Ostrander E.A."/>
            <person name="Goff S.P."/>
            <person name="Metzger M.J."/>
        </authorList>
    </citation>
    <scope>NUCLEOTIDE SEQUENCE</scope>
    <source>
        <strain evidence="2">MELC-2E11</strain>
        <tissue evidence="2">Siphon/mantle</tissue>
    </source>
</reference>
<accession>A0ABY7G9J7</accession>
<dbReference type="Proteomes" id="UP001164746">
    <property type="component" value="Chromosome 16"/>
</dbReference>